<keyword evidence="3" id="KW-0863">Zinc-finger</keyword>
<reference evidence="12" key="3">
    <citation type="submission" date="2025-09" db="UniProtKB">
        <authorList>
            <consortium name="Ensembl"/>
        </authorList>
    </citation>
    <scope>IDENTIFICATION</scope>
</reference>
<evidence type="ECO:0000256" key="3">
    <source>
        <dbReference type="ARBA" id="ARBA00022771"/>
    </source>
</evidence>
<keyword evidence="7" id="KW-0804">Transcription</keyword>
<dbReference type="GO" id="GO:0000978">
    <property type="term" value="F:RNA polymerase II cis-regulatory region sequence-specific DNA binding"/>
    <property type="evidence" value="ECO:0007669"/>
    <property type="project" value="TreeGrafter"/>
</dbReference>
<dbReference type="PROSITE" id="PS51843">
    <property type="entry name" value="NR_LBD"/>
    <property type="match status" value="1"/>
</dbReference>
<reference evidence="12" key="2">
    <citation type="submission" date="2025-08" db="UniProtKB">
        <authorList>
            <consortium name="Ensembl"/>
        </authorList>
    </citation>
    <scope>IDENTIFICATION</scope>
</reference>
<dbReference type="InterPro" id="IPR000536">
    <property type="entry name" value="Nucl_hrmn_rcpt_lig-bd"/>
</dbReference>
<organism evidence="12 13">
    <name type="scientific">Hucho hucho</name>
    <name type="common">huchen</name>
    <dbReference type="NCBI Taxonomy" id="62062"/>
    <lineage>
        <taxon>Eukaryota</taxon>
        <taxon>Metazoa</taxon>
        <taxon>Chordata</taxon>
        <taxon>Craniata</taxon>
        <taxon>Vertebrata</taxon>
        <taxon>Euteleostomi</taxon>
        <taxon>Actinopterygii</taxon>
        <taxon>Neopterygii</taxon>
        <taxon>Teleostei</taxon>
        <taxon>Protacanthopterygii</taxon>
        <taxon>Salmoniformes</taxon>
        <taxon>Salmonidae</taxon>
        <taxon>Salmoninae</taxon>
        <taxon>Hucho</taxon>
    </lineage>
</organism>
<dbReference type="InterPro" id="IPR035500">
    <property type="entry name" value="NHR-like_dom_sf"/>
</dbReference>
<evidence type="ECO:0000313" key="13">
    <source>
        <dbReference type="Proteomes" id="UP000314982"/>
    </source>
</evidence>
<feature type="domain" description="NR LBD" evidence="11">
    <location>
        <begin position="164"/>
        <end position="313"/>
    </location>
</feature>
<dbReference type="SUPFAM" id="SSF48508">
    <property type="entry name" value="Nuclear receptor ligand-binding domain"/>
    <property type="match status" value="1"/>
</dbReference>
<dbReference type="InterPro" id="IPR001723">
    <property type="entry name" value="Nuclear_hrmn_rcpt"/>
</dbReference>
<keyword evidence="2" id="KW-0479">Metal-binding</keyword>
<evidence type="ECO:0000256" key="6">
    <source>
        <dbReference type="ARBA" id="ARBA00023125"/>
    </source>
</evidence>
<dbReference type="GO" id="GO:0008270">
    <property type="term" value="F:zinc ion binding"/>
    <property type="evidence" value="ECO:0007669"/>
    <property type="project" value="UniProtKB-KW"/>
</dbReference>
<keyword evidence="4" id="KW-0862">Zinc</keyword>
<dbReference type="STRING" id="62062.ENSHHUP00000086919"/>
<keyword evidence="5" id="KW-0805">Transcription regulation</keyword>
<comment type="subcellular location">
    <subcellularLocation>
        <location evidence="1">Nucleus</location>
    </subcellularLocation>
</comment>
<evidence type="ECO:0000256" key="1">
    <source>
        <dbReference type="ARBA" id="ARBA00004123"/>
    </source>
</evidence>
<dbReference type="GO" id="GO:0004879">
    <property type="term" value="F:nuclear receptor activity"/>
    <property type="evidence" value="ECO:0007669"/>
    <property type="project" value="TreeGrafter"/>
</dbReference>
<dbReference type="GO" id="GO:0005634">
    <property type="term" value="C:nucleus"/>
    <property type="evidence" value="ECO:0007669"/>
    <property type="project" value="UniProtKB-SubCell"/>
</dbReference>
<dbReference type="PANTHER" id="PTHR45805:SF11">
    <property type="entry name" value="NUCLEAR RECEPTOR ROR-ALPHA"/>
    <property type="match status" value="1"/>
</dbReference>
<evidence type="ECO:0000259" key="11">
    <source>
        <dbReference type="PROSITE" id="PS51843"/>
    </source>
</evidence>
<dbReference type="GeneTree" id="ENSGT00940000167484"/>
<keyword evidence="13" id="KW-1185">Reference proteome</keyword>
<dbReference type="Gene3D" id="1.10.565.10">
    <property type="entry name" value="Retinoid X Receptor"/>
    <property type="match status" value="1"/>
</dbReference>
<evidence type="ECO:0000256" key="5">
    <source>
        <dbReference type="ARBA" id="ARBA00023015"/>
    </source>
</evidence>
<dbReference type="PANTHER" id="PTHR45805">
    <property type="entry name" value="NUCLEAR HORMONE RECEPTOR HR3-RELATED"/>
    <property type="match status" value="1"/>
</dbReference>
<evidence type="ECO:0000256" key="9">
    <source>
        <dbReference type="ARBA" id="ARBA00023242"/>
    </source>
</evidence>
<dbReference type="AlphaFoldDB" id="A0A4W5RR17"/>
<dbReference type="Pfam" id="PF00104">
    <property type="entry name" value="Hormone_recep"/>
    <property type="match status" value="1"/>
</dbReference>
<proteinExistence type="predicted"/>
<evidence type="ECO:0000256" key="2">
    <source>
        <dbReference type="ARBA" id="ARBA00022723"/>
    </source>
</evidence>
<evidence type="ECO:0000256" key="10">
    <source>
        <dbReference type="SAM" id="MobiDB-lite"/>
    </source>
</evidence>
<name>A0A4W5RR17_9TELE</name>
<keyword evidence="8" id="KW-0675">Receptor</keyword>
<evidence type="ECO:0000256" key="7">
    <source>
        <dbReference type="ARBA" id="ARBA00023163"/>
    </source>
</evidence>
<keyword evidence="9" id="KW-0539">Nucleus</keyword>
<dbReference type="Ensembl" id="ENSHHUT00000089637.1">
    <property type="protein sequence ID" value="ENSHHUP00000086919.1"/>
    <property type="gene ID" value="ENSHHUG00000050231.1"/>
</dbReference>
<reference evidence="13" key="1">
    <citation type="submission" date="2018-06" db="EMBL/GenBank/DDBJ databases">
        <title>Genome assembly of Danube salmon.</title>
        <authorList>
            <person name="Macqueen D.J."/>
            <person name="Gundappa M.K."/>
        </authorList>
    </citation>
    <scope>NUCLEOTIDE SEQUENCE [LARGE SCALE GENOMIC DNA]</scope>
</reference>
<dbReference type="Proteomes" id="UP000314982">
    <property type="component" value="Unassembled WGS sequence"/>
</dbReference>
<evidence type="ECO:0000256" key="4">
    <source>
        <dbReference type="ARBA" id="ARBA00022833"/>
    </source>
</evidence>
<sequence>MCSGRESPSRETSGIVTYSVSRKHGFLRIYCLCPYSQLGSQYIVGDSLRAEVERHRQQQQHLQAEAPPCPSPARHAVTGHPTCSRPRLRPTPSLESQSCHVLPYLVSQALGLAYQGSCVSTGSGHLDERRFDSRQLSPDQTIGMGIRWYDPKDPYCPYPPSLIHIEDLCDSIMWSHRDTSQKTKFRAGLEWKAITSQHCAVQYVVEFAKCIPGFRGLRQNDQITLLKTGLMEVVLVRMSRCFNTENSTVFFDGKFGCGDLMVAVFDFAHSMCALRLTEQQMALFSSLLLTVHSVFPPLYKELFTSNLPSVDSL</sequence>
<feature type="region of interest" description="Disordered" evidence="10">
    <location>
        <begin position="54"/>
        <end position="89"/>
    </location>
</feature>
<dbReference type="PRINTS" id="PR00398">
    <property type="entry name" value="STRDHORMONER"/>
</dbReference>
<evidence type="ECO:0000256" key="8">
    <source>
        <dbReference type="ARBA" id="ARBA00023170"/>
    </source>
</evidence>
<accession>A0A4W5RR17</accession>
<protein>
    <recommendedName>
        <fullName evidence="11">NR LBD domain-containing protein</fullName>
    </recommendedName>
</protein>
<keyword evidence="6" id="KW-0238">DNA-binding</keyword>
<evidence type="ECO:0000313" key="12">
    <source>
        <dbReference type="Ensembl" id="ENSHHUP00000086919.1"/>
    </source>
</evidence>